<dbReference type="EMBL" id="CAKKNE010000006">
    <property type="protein sequence ID" value="CAH0378753.1"/>
    <property type="molecule type" value="Genomic_DNA"/>
</dbReference>
<feature type="compositionally biased region" description="Acidic residues" evidence="1">
    <location>
        <begin position="1013"/>
        <end position="1027"/>
    </location>
</feature>
<dbReference type="InterPro" id="IPR032675">
    <property type="entry name" value="LRR_dom_sf"/>
</dbReference>
<dbReference type="PANTHER" id="PTHR24114">
    <property type="entry name" value="LEUCINE RICH REPEAT FAMILY PROTEIN"/>
    <property type="match status" value="1"/>
</dbReference>
<gene>
    <name evidence="2" type="ORF">PECAL_6P03500</name>
</gene>
<proteinExistence type="predicted"/>
<feature type="compositionally biased region" description="Acidic residues" evidence="1">
    <location>
        <begin position="1161"/>
        <end position="1174"/>
    </location>
</feature>
<dbReference type="PANTHER" id="PTHR24114:SF50">
    <property type="entry name" value="RNI-LIKE PROTEIN"/>
    <property type="match status" value="1"/>
</dbReference>
<dbReference type="AlphaFoldDB" id="A0A8J2T1F8"/>
<dbReference type="Gene3D" id="3.80.10.10">
    <property type="entry name" value="Ribonuclease Inhibitor"/>
    <property type="match status" value="1"/>
</dbReference>
<keyword evidence="3" id="KW-1185">Reference proteome</keyword>
<feature type="compositionally biased region" description="Basic residues" evidence="1">
    <location>
        <begin position="43"/>
        <end position="53"/>
    </location>
</feature>
<dbReference type="OrthoDB" id="120976at2759"/>
<feature type="compositionally biased region" description="Basic residues" evidence="1">
    <location>
        <begin position="1032"/>
        <end position="1046"/>
    </location>
</feature>
<name>A0A8J2T1F8_9STRA</name>
<evidence type="ECO:0000256" key="1">
    <source>
        <dbReference type="SAM" id="MobiDB-lite"/>
    </source>
</evidence>
<evidence type="ECO:0000313" key="3">
    <source>
        <dbReference type="Proteomes" id="UP000789595"/>
    </source>
</evidence>
<feature type="compositionally biased region" description="Basic residues" evidence="1">
    <location>
        <begin position="73"/>
        <end position="83"/>
    </location>
</feature>
<dbReference type="Pfam" id="PF13516">
    <property type="entry name" value="LRR_6"/>
    <property type="match status" value="1"/>
</dbReference>
<feature type="region of interest" description="Disordered" evidence="1">
    <location>
        <begin position="1005"/>
        <end position="1209"/>
    </location>
</feature>
<comment type="caution">
    <text evidence="2">The sequence shown here is derived from an EMBL/GenBank/DDBJ whole genome shotgun (WGS) entry which is preliminary data.</text>
</comment>
<dbReference type="InterPro" id="IPR052394">
    <property type="entry name" value="LRR-containing"/>
</dbReference>
<dbReference type="InterPro" id="IPR001611">
    <property type="entry name" value="Leu-rich_rpt"/>
</dbReference>
<feature type="compositionally biased region" description="Acidic residues" evidence="1">
    <location>
        <begin position="1200"/>
        <end position="1209"/>
    </location>
</feature>
<organism evidence="2 3">
    <name type="scientific">Pelagomonas calceolata</name>
    <dbReference type="NCBI Taxonomy" id="35677"/>
    <lineage>
        <taxon>Eukaryota</taxon>
        <taxon>Sar</taxon>
        <taxon>Stramenopiles</taxon>
        <taxon>Ochrophyta</taxon>
        <taxon>Pelagophyceae</taxon>
        <taxon>Pelagomonadales</taxon>
        <taxon>Pelagomonadaceae</taxon>
        <taxon>Pelagomonas</taxon>
    </lineage>
</organism>
<accession>A0A8J2T1F8</accession>
<evidence type="ECO:0000313" key="2">
    <source>
        <dbReference type="EMBL" id="CAH0378753.1"/>
    </source>
</evidence>
<dbReference type="Proteomes" id="UP000789595">
    <property type="component" value="Unassembled WGS sequence"/>
</dbReference>
<protein>
    <submittedName>
        <fullName evidence="2">Uncharacterized protein</fullName>
    </submittedName>
</protein>
<feature type="compositionally biased region" description="Basic residues" evidence="1">
    <location>
        <begin position="1060"/>
        <end position="1072"/>
    </location>
</feature>
<feature type="compositionally biased region" description="Acidic residues" evidence="1">
    <location>
        <begin position="1123"/>
        <end position="1139"/>
    </location>
</feature>
<dbReference type="SMART" id="SM00368">
    <property type="entry name" value="LRR_RI"/>
    <property type="match status" value="5"/>
</dbReference>
<reference evidence="2" key="1">
    <citation type="submission" date="2021-11" db="EMBL/GenBank/DDBJ databases">
        <authorList>
            <consortium name="Genoscope - CEA"/>
            <person name="William W."/>
        </authorList>
    </citation>
    <scope>NUCLEOTIDE SEQUENCE</scope>
</reference>
<dbReference type="SUPFAM" id="SSF52047">
    <property type="entry name" value="RNI-like"/>
    <property type="match status" value="1"/>
</dbReference>
<sequence>MAKLPAIRTEGASPFARRSRMPAGSFDELLAPQRSISEQPVRKSLRRPAGLRKPLRDKDQAVAKASEQLQNNRQRRKEYKKLHSGSMRDEKACVVKSLSLTGGTDGLDAMAAGCLLPQLAATPQCFRYLQTLNMSGTRINAQGVKSLATFLSSGEDCHVKSLRLDKCGVSDASSALLFRGVERARCLKVLSIAKNRVGPKGSVALAKSIRSTHLKEVSLSGNALHGLSLGFLCEALAYTTTIHRLDLSWNLLGKCTDEQDYGRGGDAPPAIRALALMLATNRHLRALNLANCSLDLTAIETISEGLRENTSLISLKINDGNCGKLDAKMFLEADAPLQLGEKKQVDRGHRWSEPGYREVEFMFSPSSCAQFDPSRPLYLHLECDHWQADQLDLMEPFGFVRFRVLPPGKQYYFFSQGDQVLIADDHASEIHPKVHSRRNYVETTPGHLLKSIHDLDHARPRDRDWADLEQTPWLVGKCPSWSMQHAFVGRHRQLSDAEKGDLKKTKADPRLFAVVPPERFGKTSQQACVFDPDSVFRDYELFDSPGRNHAASYEDWCDMKLTRLRLVPESDEKTALDGLRSHYVLLASLFQHLRCVEYPNHRTELKDHVDLPTMLKLLTRTGLVVPSTRVQTPHVSPGGAKAYKGKVKKRNARKKSLGCEHSSEPIDTKSLRELFYIVNVSFEEHMADPDEKELLDRGEFVELLCRLALLRYADPAEPDGLELPRALDLLIENHVGPYVDHLAQSSSLTPSTIGRNDGFRVKFFYTPQTDAVLTKYEMHLRRIFRDYACGQHAKDPFGAAEKKRLAQLHKKPKRPELDIFGQEVEEDEVICQVPKIQFADLLELVVRTGALDVDYLRPKKQPPSDGLGRGRVTEYEVLQDAIKSELLSIDDKGAGAQNASLDFGEFLEFVCRHVWRLHVLEGASHDAGLAHYHSRLDHWIEALCGILYFEDSHAELRARYVRGALPPTPQESSRPQPQLLAQASAINVAAKLASKMRGRKSSIDSWAFAPPADEYDEEEEEEVEPEPEPAKPPRKAAKRQTKKKHAYQTNPYALPAGPLRKTRKEKPRRKHKDGPATFEGFFVEGGEDLPPHSPIRTPNRPSLDGLPAASDPRTPGGGLKEEYLDDEEEDDEEEYEEEYTQPLTAAADPRTPGGGLKTLSEEEFEDEEDMEEELSLTPAKPITAAADPRTPGGGLRSAEESYEESYEED</sequence>
<feature type="region of interest" description="Disordered" evidence="1">
    <location>
        <begin position="1"/>
        <end position="84"/>
    </location>
</feature>